<gene>
    <name evidence="5" type="ORF">NBRC110019_05750</name>
</gene>
<dbReference type="SUPFAM" id="SSF53187">
    <property type="entry name" value="Zn-dependent exopeptidases"/>
    <property type="match status" value="1"/>
</dbReference>
<reference evidence="5" key="1">
    <citation type="submission" date="2022-07" db="EMBL/GenBank/DDBJ databases">
        <title>Taxonomy of Novel Oxalotrophic and Methylotrophic Bacteria.</title>
        <authorList>
            <person name="Sahin N."/>
            <person name="Tani A."/>
        </authorList>
    </citation>
    <scope>NUCLEOTIDE SEQUENCE</scope>
    <source>
        <strain evidence="5">AM327</strain>
    </source>
</reference>
<dbReference type="PANTHER" id="PTHR43270:SF12">
    <property type="entry name" value="SUCCINYL-DIAMINOPIMELATE DESUCCINYLASE"/>
    <property type="match status" value="1"/>
</dbReference>
<dbReference type="NCBIfam" id="NF005914">
    <property type="entry name" value="PRK07907.1"/>
    <property type="match status" value="1"/>
</dbReference>
<dbReference type="CDD" id="cd05680">
    <property type="entry name" value="M20_dipept_like"/>
    <property type="match status" value="1"/>
</dbReference>
<dbReference type="FunFam" id="3.30.70.360:FF:000016">
    <property type="entry name" value="Peptidase family M20/M25/M40"/>
    <property type="match status" value="1"/>
</dbReference>
<dbReference type="InterPro" id="IPR011650">
    <property type="entry name" value="Peptidase_M20_dimer"/>
</dbReference>
<dbReference type="NCBIfam" id="NF006579">
    <property type="entry name" value="PRK09104.1"/>
    <property type="match status" value="1"/>
</dbReference>
<dbReference type="Gene3D" id="3.30.70.360">
    <property type="match status" value="1"/>
</dbReference>
<organism evidence="5 6">
    <name type="scientific">Neptunitalea chrysea</name>
    <dbReference type="NCBI Taxonomy" id="1647581"/>
    <lineage>
        <taxon>Bacteria</taxon>
        <taxon>Pseudomonadati</taxon>
        <taxon>Bacteroidota</taxon>
        <taxon>Flavobacteriia</taxon>
        <taxon>Flavobacteriales</taxon>
        <taxon>Flavobacteriaceae</taxon>
        <taxon>Neptunitalea</taxon>
    </lineage>
</organism>
<dbReference type="GO" id="GO:0006508">
    <property type="term" value="P:proteolysis"/>
    <property type="evidence" value="ECO:0007669"/>
    <property type="project" value="UniProtKB-KW"/>
</dbReference>
<keyword evidence="2" id="KW-0479">Metal-binding</keyword>
<evidence type="ECO:0000313" key="5">
    <source>
        <dbReference type="EMBL" id="GLB51536.1"/>
    </source>
</evidence>
<dbReference type="EMBL" id="BRVP01000003">
    <property type="protein sequence ID" value="GLB51536.1"/>
    <property type="molecule type" value="Genomic_DNA"/>
</dbReference>
<dbReference type="NCBIfam" id="NF006053">
    <property type="entry name" value="PRK08201.1"/>
    <property type="match status" value="1"/>
</dbReference>
<keyword evidence="6" id="KW-1185">Reference proteome</keyword>
<dbReference type="InterPro" id="IPR002933">
    <property type="entry name" value="Peptidase_M20"/>
</dbReference>
<evidence type="ECO:0000313" key="6">
    <source>
        <dbReference type="Proteomes" id="UP001143545"/>
    </source>
</evidence>
<dbReference type="RefSeq" id="WP_281752166.1">
    <property type="nucleotide sequence ID" value="NZ_BRVP01000003.1"/>
</dbReference>
<dbReference type="AlphaFoldDB" id="A0A9W6B356"/>
<accession>A0A9W6B356</accession>
<dbReference type="Gene3D" id="3.40.630.10">
    <property type="entry name" value="Zn peptidases"/>
    <property type="match status" value="1"/>
</dbReference>
<proteinExistence type="predicted"/>
<keyword evidence="1" id="KW-0645">Protease</keyword>
<comment type="caution">
    <text evidence="5">The sequence shown here is derived from an EMBL/GenBank/DDBJ whole genome shotgun (WGS) entry which is preliminary data.</text>
</comment>
<sequence>MENIASYIKEHKSRFIDELIDLLKIPSVSADSAYSQDVWNTAKAIEVKLQEAGCDLVEICETPGYPVVYAEKIIDPELPTVLVYGHYDVQPPDPVSLWTSDPFEPIIKKTELHPEGAIFARGACDDKGQMYMHVKAVEFMIKNNCLPCNVKFMIEGEEEVGSANLGWFVERNHDKLKNDVILISDTGMIANDTPSITTGLRGLSYVEVEVTGPNRDLHSGLYGGAVANPINILTKMIASLHDENNHITIPGFYDKVEELSIEERAAMAEAPFSLDAYKNALNIKDVYGEKGYSTNERNSIRPTLDVNGIWGGYIGEGAKTVIASKAHAKISMRLVPDQDWKEITTLFKKHFESLAPEAVTVKVTPHHGGQAYVTPIESIGYQAASKAYEKTFSKTPIPQRSGGSIPIVALFEKELESKTILMGFGLDSDAIHSPNEHFGIWNYLKGIETIPYFYKYFTELSK</sequence>
<keyword evidence="3" id="KW-0378">Hydrolase</keyword>
<dbReference type="GO" id="GO:0008233">
    <property type="term" value="F:peptidase activity"/>
    <property type="evidence" value="ECO:0007669"/>
    <property type="project" value="UniProtKB-KW"/>
</dbReference>
<evidence type="ECO:0000256" key="1">
    <source>
        <dbReference type="ARBA" id="ARBA00022670"/>
    </source>
</evidence>
<evidence type="ECO:0000256" key="3">
    <source>
        <dbReference type="ARBA" id="ARBA00022801"/>
    </source>
</evidence>
<dbReference type="InterPro" id="IPR051458">
    <property type="entry name" value="Cyt/Met_Dipeptidase"/>
</dbReference>
<dbReference type="GO" id="GO:0046872">
    <property type="term" value="F:metal ion binding"/>
    <property type="evidence" value="ECO:0007669"/>
    <property type="project" value="UniProtKB-KW"/>
</dbReference>
<dbReference type="Pfam" id="PF01546">
    <property type="entry name" value="Peptidase_M20"/>
    <property type="match status" value="1"/>
</dbReference>
<evidence type="ECO:0000256" key="2">
    <source>
        <dbReference type="ARBA" id="ARBA00022723"/>
    </source>
</evidence>
<dbReference type="Pfam" id="PF07687">
    <property type="entry name" value="M20_dimer"/>
    <property type="match status" value="1"/>
</dbReference>
<feature type="domain" description="Peptidase M20 dimerisation" evidence="4">
    <location>
        <begin position="199"/>
        <end position="357"/>
    </location>
</feature>
<evidence type="ECO:0000259" key="4">
    <source>
        <dbReference type="Pfam" id="PF07687"/>
    </source>
</evidence>
<protein>
    <recommendedName>
        <fullName evidence="4">Peptidase M20 dimerisation domain-containing protein</fullName>
    </recommendedName>
</protein>
<name>A0A9W6B356_9FLAO</name>
<dbReference type="Proteomes" id="UP001143545">
    <property type="component" value="Unassembled WGS sequence"/>
</dbReference>
<dbReference type="PANTHER" id="PTHR43270">
    <property type="entry name" value="BETA-ALA-HIS DIPEPTIDASE"/>
    <property type="match status" value="1"/>
</dbReference>